<evidence type="ECO:0000313" key="1">
    <source>
        <dbReference type="EMBL" id="BAY55880.1"/>
    </source>
</evidence>
<sequence length="29" mass="3165">MFQPRISELSAVALESIGLSSADLEENEE</sequence>
<reference evidence="1 2" key="1">
    <citation type="submission" date="2017-06" db="EMBL/GenBank/DDBJ databases">
        <title>Genome sequencing of cyanobaciteial culture collection at National Institute for Environmental Studies (NIES).</title>
        <authorList>
            <person name="Hirose Y."/>
            <person name="Shimura Y."/>
            <person name="Fujisawa T."/>
            <person name="Nakamura Y."/>
            <person name="Kawachi M."/>
        </authorList>
    </citation>
    <scope>NUCLEOTIDE SEQUENCE [LARGE SCALE GENOMIC DNA]</scope>
    <source>
        <strain evidence="1 2">NIES-2135</strain>
    </source>
</reference>
<proteinExistence type="predicted"/>
<dbReference type="AlphaFoldDB" id="A0A1Z4JGN6"/>
<keyword evidence="2" id="KW-1185">Reference proteome</keyword>
<gene>
    <name evidence="1" type="ORF">NIES2135_27050</name>
</gene>
<name>A0A1Z4JGN6_LEPBY</name>
<protein>
    <submittedName>
        <fullName evidence="1">Uncharacterized protein</fullName>
    </submittedName>
</protein>
<dbReference type="EMBL" id="AP018203">
    <property type="protein sequence ID" value="BAY55880.1"/>
    <property type="molecule type" value="Genomic_DNA"/>
</dbReference>
<accession>A0A1Z4JGN6</accession>
<evidence type="ECO:0000313" key="2">
    <source>
        <dbReference type="Proteomes" id="UP000217895"/>
    </source>
</evidence>
<organism evidence="1 2">
    <name type="scientific">Leptolyngbya boryana NIES-2135</name>
    <dbReference type="NCBI Taxonomy" id="1973484"/>
    <lineage>
        <taxon>Bacteria</taxon>
        <taxon>Bacillati</taxon>
        <taxon>Cyanobacteriota</taxon>
        <taxon>Cyanophyceae</taxon>
        <taxon>Leptolyngbyales</taxon>
        <taxon>Leptolyngbyaceae</taxon>
        <taxon>Leptolyngbya group</taxon>
        <taxon>Leptolyngbya</taxon>
    </lineage>
</organism>
<dbReference type="Proteomes" id="UP000217895">
    <property type="component" value="Chromosome"/>
</dbReference>